<proteinExistence type="predicted"/>
<reference evidence="2" key="1">
    <citation type="journal article" date="2010" name="Nat. Biotechnol.">
        <title>Draft genome sequence of the oilseed species Ricinus communis.</title>
        <authorList>
            <person name="Chan A.P."/>
            <person name="Crabtree J."/>
            <person name="Zhao Q."/>
            <person name="Lorenzi H."/>
            <person name="Orvis J."/>
            <person name="Puiu D."/>
            <person name="Melake-Berhan A."/>
            <person name="Jones K.M."/>
            <person name="Redman J."/>
            <person name="Chen G."/>
            <person name="Cahoon E.B."/>
            <person name="Gedil M."/>
            <person name="Stanke M."/>
            <person name="Haas B.J."/>
            <person name="Wortman J.R."/>
            <person name="Fraser-Liggett C.M."/>
            <person name="Ravel J."/>
            <person name="Rabinowicz P.D."/>
        </authorList>
    </citation>
    <scope>NUCLEOTIDE SEQUENCE [LARGE SCALE GENOMIC DNA]</scope>
    <source>
        <strain evidence="2">cv. Hale</strain>
    </source>
</reference>
<protein>
    <submittedName>
        <fullName evidence="1">Uncharacterized protein</fullName>
    </submittedName>
</protein>
<gene>
    <name evidence="1" type="ORF">RCOM_0807700</name>
</gene>
<dbReference type="AlphaFoldDB" id="B9T2E5"/>
<accession>B9T2E5</accession>
<evidence type="ECO:0000313" key="1">
    <source>
        <dbReference type="EMBL" id="EEF29969.1"/>
    </source>
</evidence>
<dbReference type="Proteomes" id="UP000008311">
    <property type="component" value="Unassembled WGS sequence"/>
</dbReference>
<evidence type="ECO:0000313" key="2">
    <source>
        <dbReference type="Proteomes" id="UP000008311"/>
    </source>
</evidence>
<organism evidence="1 2">
    <name type="scientific">Ricinus communis</name>
    <name type="common">Castor bean</name>
    <dbReference type="NCBI Taxonomy" id="3988"/>
    <lineage>
        <taxon>Eukaryota</taxon>
        <taxon>Viridiplantae</taxon>
        <taxon>Streptophyta</taxon>
        <taxon>Embryophyta</taxon>
        <taxon>Tracheophyta</taxon>
        <taxon>Spermatophyta</taxon>
        <taxon>Magnoliopsida</taxon>
        <taxon>eudicotyledons</taxon>
        <taxon>Gunneridae</taxon>
        <taxon>Pentapetalae</taxon>
        <taxon>rosids</taxon>
        <taxon>fabids</taxon>
        <taxon>Malpighiales</taxon>
        <taxon>Euphorbiaceae</taxon>
        <taxon>Acalyphoideae</taxon>
        <taxon>Acalypheae</taxon>
        <taxon>Ricinus</taxon>
    </lineage>
</organism>
<keyword evidence="2" id="KW-1185">Reference proteome</keyword>
<sequence length="107" mass="11807">MDHDLFLKCLSLKKEASPCLSQSSMVPPSTTSDKSYGFKVCILKGKGKKIILPNPIETHSIKDKIREDSSILKKSKSSFPNPAGWRSKIFSIATITNSNVCEFGGRM</sequence>
<dbReference type="EMBL" id="EQ974377">
    <property type="protein sequence ID" value="EEF29969.1"/>
    <property type="molecule type" value="Genomic_DNA"/>
</dbReference>
<dbReference type="InParanoid" id="B9T2E5"/>
<name>B9T2E5_RICCO</name>